<gene>
    <name evidence="1" type="ORF">JAAARDRAFT_535447</name>
</gene>
<dbReference type="EMBL" id="KL197750">
    <property type="protein sequence ID" value="KDQ51228.1"/>
    <property type="molecule type" value="Genomic_DNA"/>
</dbReference>
<dbReference type="InParanoid" id="A0A067P8J2"/>
<accession>A0A067P8J2</accession>
<name>A0A067P8J2_9AGAM</name>
<sequence length="150" mass="16930">MYRLELTGSSPSSGPHVYEGACPTSFLLTLAWAIESCRILRVAVSLATLLPHCHRRTFPRPPLELGVDSLLSNFETIGPTSRRDLLWRDASNFVSVDIVVIGIRISITLLISSSSKHRCCLAEEVATVILYDRPRRRRRSLRLLRIVFDL</sequence>
<proteinExistence type="predicted"/>
<evidence type="ECO:0000313" key="2">
    <source>
        <dbReference type="Proteomes" id="UP000027265"/>
    </source>
</evidence>
<reference evidence="2" key="1">
    <citation type="journal article" date="2014" name="Proc. Natl. Acad. Sci. U.S.A.">
        <title>Extensive sampling of basidiomycete genomes demonstrates inadequacy of the white-rot/brown-rot paradigm for wood decay fungi.</title>
        <authorList>
            <person name="Riley R."/>
            <person name="Salamov A.A."/>
            <person name="Brown D.W."/>
            <person name="Nagy L.G."/>
            <person name="Floudas D."/>
            <person name="Held B.W."/>
            <person name="Levasseur A."/>
            <person name="Lombard V."/>
            <person name="Morin E."/>
            <person name="Otillar R."/>
            <person name="Lindquist E.A."/>
            <person name="Sun H."/>
            <person name="LaButti K.M."/>
            <person name="Schmutz J."/>
            <person name="Jabbour D."/>
            <person name="Luo H."/>
            <person name="Baker S.E."/>
            <person name="Pisabarro A.G."/>
            <person name="Walton J.D."/>
            <person name="Blanchette R.A."/>
            <person name="Henrissat B."/>
            <person name="Martin F."/>
            <person name="Cullen D."/>
            <person name="Hibbett D.S."/>
            <person name="Grigoriev I.V."/>
        </authorList>
    </citation>
    <scope>NUCLEOTIDE SEQUENCE [LARGE SCALE GENOMIC DNA]</scope>
    <source>
        <strain evidence="2">MUCL 33604</strain>
    </source>
</reference>
<protein>
    <submittedName>
        <fullName evidence="1">Uncharacterized protein</fullName>
    </submittedName>
</protein>
<dbReference type="Proteomes" id="UP000027265">
    <property type="component" value="Unassembled WGS sequence"/>
</dbReference>
<organism evidence="1 2">
    <name type="scientific">Jaapia argillacea MUCL 33604</name>
    <dbReference type="NCBI Taxonomy" id="933084"/>
    <lineage>
        <taxon>Eukaryota</taxon>
        <taxon>Fungi</taxon>
        <taxon>Dikarya</taxon>
        <taxon>Basidiomycota</taxon>
        <taxon>Agaricomycotina</taxon>
        <taxon>Agaricomycetes</taxon>
        <taxon>Agaricomycetidae</taxon>
        <taxon>Jaapiales</taxon>
        <taxon>Jaapiaceae</taxon>
        <taxon>Jaapia</taxon>
    </lineage>
</organism>
<dbReference type="HOGENOM" id="CLU_1740796_0_0_1"/>
<evidence type="ECO:0000313" key="1">
    <source>
        <dbReference type="EMBL" id="KDQ51228.1"/>
    </source>
</evidence>
<dbReference type="AlphaFoldDB" id="A0A067P8J2"/>
<keyword evidence="2" id="KW-1185">Reference proteome</keyword>